<evidence type="ECO:0000313" key="2">
    <source>
        <dbReference type="Proteomes" id="UP000799444"/>
    </source>
</evidence>
<reference evidence="1" key="1">
    <citation type="journal article" date="2020" name="Stud. Mycol.">
        <title>101 Dothideomycetes genomes: a test case for predicting lifestyles and emergence of pathogens.</title>
        <authorList>
            <person name="Haridas S."/>
            <person name="Albert R."/>
            <person name="Binder M."/>
            <person name="Bloem J."/>
            <person name="Labutti K."/>
            <person name="Salamov A."/>
            <person name="Andreopoulos B."/>
            <person name="Baker S."/>
            <person name="Barry K."/>
            <person name="Bills G."/>
            <person name="Bluhm B."/>
            <person name="Cannon C."/>
            <person name="Castanera R."/>
            <person name="Culley D."/>
            <person name="Daum C."/>
            <person name="Ezra D."/>
            <person name="Gonzalez J."/>
            <person name="Henrissat B."/>
            <person name="Kuo A."/>
            <person name="Liang C."/>
            <person name="Lipzen A."/>
            <person name="Lutzoni F."/>
            <person name="Magnuson J."/>
            <person name="Mondo S."/>
            <person name="Nolan M."/>
            <person name="Ohm R."/>
            <person name="Pangilinan J."/>
            <person name="Park H.-J."/>
            <person name="Ramirez L."/>
            <person name="Alfaro M."/>
            <person name="Sun H."/>
            <person name="Tritt A."/>
            <person name="Yoshinaga Y."/>
            <person name="Zwiers L.-H."/>
            <person name="Turgeon B."/>
            <person name="Goodwin S."/>
            <person name="Spatafora J."/>
            <person name="Crous P."/>
            <person name="Grigoriev I."/>
        </authorList>
    </citation>
    <scope>NUCLEOTIDE SEQUENCE</scope>
    <source>
        <strain evidence="1">CBS 125425</strain>
    </source>
</reference>
<sequence length="128" mass="14429">MGSAKGGFMFDFEMDTEISLISSPNDSQITNSNFIQTTINMLQQRQLVITKRGFMGLAPQQATKVGMPIFILLGCSMPVLLQQHNNHYHFTGSIHVQGWMDGEMLEGMGKNEEIFQKIAHEQQPLQIQ</sequence>
<keyword evidence="2" id="KW-1185">Reference proteome</keyword>
<organism evidence="1 2">
    <name type="scientific">Polyplosphaeria fusca</name>
    <dbReference type="NCBI Taxonomy" id="682080"/>
    <lineage>
        <taxon>Eukaryota</taxon>
        <taxon>Fungi</taxon>
        <taxon>Dikarya</taxon>
        <taxon>Ascomycota</taxon>
        <taxon>Pezizomycotina</taxon>
        <taxon>Dothideomycetes</taxon>
        <taxon>Pleosporomycetidae</taxon>
        <taxon>Pleosporales</taxon>
        <taxon>Tetraplosphaeriaceae</taxon>
        <taxon>Polyplosphaeria</taxon>
    </lineage>
</organism>
<dbReference type="OrthoDB" id="2157530at2759"/>
<evidence type="ECO:0000313" key="1">
    <source>
        <dbReference type="EMBL" id="KAF2740131.1"/>
    </source>
</evidence>
<accession>A0A9P4V811</accession>
<proteinExistence type="predicted"/>
<dbReference type="Pfam" id="PF26639">
    <property type="entry name" value="Het-6_barrel"/>
    <property type="match status" value="1"/>
</dbReference>
<comment type="caution">
    <text evidence="1">The sequence shown here is derived from an EMBL/GenBank/DDBJ whole genome shotgun (WGS) entry which is preliminary data.</text>
</comment>
<gene>
    <name evidence="1" type="ORF">EJ04DRAFT_559156</name>
</gene>
<protein>
    <submittedName>
        <fullName evidence="1">Uncharacterized protein</fullName>
    </submittedName>
</protein>
<dbReference type="EMBL" id="ML996101">
    <property type="protein sequence ID" value="KAF2740131.1"/>
    <property type="molecule type" value="Genomic_DNA"/>
</dbReference>
<dbReference type="AlphaFoldDB" id="A0A9P4V811"/>
<dbReference type="Proteomes" id="UP000799444">
    <property type="component" value="Unassembled WGS sequence"/>
</dbReference>
<name>A0A9P4V811_9PLEO</name>